<dbReference type="CDD" id="cd06532">
    <property type="entry name" value="Glyco_transf_25"/>
    <property type="match status" value="1"/>
</dbReference>
<evidence type="ECO:0000313" key="5">
    <source>
        <dbReference type="EMBL" id="EDT41380.1"/>
    </source>
</evidence>
<dbReference type="GO" id="GO:0009103">
    <property type="term" value="P:lipopolysaccharide biosynthetic process"/>
    <property type="evidence" value="ECO:0007669"/>
    <property type="project" value="UniProtKB-KW"/>
</dbReference>
<sequence length="272" mass="30403">MTFAIHVISLADSPRRATIRRAVGRHGVDFDFEDAFDARALDAHACSAMTDTARVIARYGRPLSRGEVGCFMSHVRVWEKIVRSGRAAIVLEDDAMLDDALFERFRSTPNELLSDHADLVLLGRSKLSRERAAQAYLYEPLKRARRIGGLQIGVPFKQWTSGAVGYWISADGARKALEHARGPVGALLDDWPWHRDHGGLRIAELRPYAVWEAFETMPSAIEAGRAALSPRRHGALELLFKPLRAVRAVFRWLIVATLALTASRDKLFSRHG</sequence>
<evidence type="ECO:0000313" key="6">
    <source>
        <dbReference type="Proteomes" id="UP000004814"/>
    </source>
</evidence>
<keyword evidence="5" id="KW-0808">Transferase</keyword>
<dbReference type="AlphaFoldDB" id="B1T4Y7"/>
<dbReference type="Pfam" id="PF01755">
    <property type="entry name" value="Glyco_transf_25"/>
    <property type="match status" value="1"/>
</dbReference>
<dbReference type="Proteomes" id="UP000004814">
    <property type="component" value="Unassembled WGS sequence"/>
</dbReference>
<comment type="pathway">
    <text evidence="2">Glycan metabolism; lacto-N-neotetraose biosynthesis.</text>
</comment>
<dbReference type="InterPro" id="IPR002654">
    <property type="entry name" value="Glyco_trans_25"/>
</dbReference>
<feature type="domain" description="Glycosyl transferase family 25" evidence="4">
    <location>
        <begin position="5"/>
        <end position="180"/>
    </location>
</feature>
<dbReference type="EMBL" id="ABLK01000079">
    <property type="protein sequence ID" value="EDT41380.1"/>
    <property type="molecule type" value="Genomic_DNA"/>
</dbReference>
<evidence type="ECO:0000256" key="2">
    <source>
        <dbReference type="ARBA" id="ARBA00005222"/>
    </source>
</evidence>
<protein>
    <submittedName>
        <fullName evidence="5">Glycosyl transferase family 25</fullName>
    </submittedName>
</protein>
<proteinExistence type="predicted"/>
<reference evidence="5 6" key="1">
    <citation type="submission" date="2008-03" db="EMBL/GenBank/DDBJ databases">
        <title>Sequencing of the draft genome and assembly of Burkholderia ambifaria MEX-5.</title>
        <authorList>
            <consortium name="US DOE Joint Genome Institute (JGI-PGF)"/>
            <person name="Copeland A."/>
            <person name="Lucas S."/>
            <person name="Lapidus A."/>
            <person name="Glavina del Rio T."/>
            <person name="Dalin E."/>
            <person name="Tice H."/>
            <person name="Bruce D."/>
            <person name="Goodwin L."/>
            <person name="Pitluck S."/>
            <person name="Larimer F."/>
            <person name="Land M.L."/>
            <person name="Hauser L."/>
            <person name="Tiedje J."/>
            <person name="Richardson P."/>
        </authorList>
    </citation>
    <scope>NUCLEOTIDE SEQUENCE [LARGE SCALE GENOMIC DNA]</scope>
    <source>
        <strain evidence="5 6">MEX-5</strain>
    </source>
</reference>
<evidence type="ECO:0000259" key="4">
    <source>
        <dbReference type="Pfam" id="PF01755"/>
    </source>
</evidence>
<gene>
    <name evidence="5" type="ORF">BamMEX5DRAFT_2853</name>
</gene>
<evidence type="ECO:0000256" key="1">
    <source>
        <dbReference type="ARBA" id="ARBA00005068"/>
    </source>
</evidence>
<dbReference type="UniPathway" id="UPA00501"/>
<organism evidence="5 6">
    <name type="scientific">Burkholderia ambifaria MEX-5</name>
    <dbReference type="NCBI Taxonomy" id="396597"/>
    <lineage>
        <taxon>Bacteria</taxon>
        <taxon>Pseudomonadati</taxon>
        <taxon>Pseudomonadota</taxon>
        <taxon>Betaproteobacteria</taxon>
        <taxon>Burkholderiales</taxon>
        <taxon>Burkholderiaceae</taxon>
        <taxon>Burkholderia</taxon>
        <taxon>Burkholderia cepacia complex</taxon>
    </lineage>
</organism>
<dbReference type="UniPathway" id="UPA00820"/>
<accession>B1T4Y7</accession>
<comment type="pathway">
    <text evidence="1">Bacterial outer membrane biogenesis; lipooligosaccharide biosynthesis.</text>
</comment>
<comment type="caution">
    <text evidence="5">The sequence shown here is derived from an EMBL/GenBank/DDBJ whole genome shotgun (WGS) entry which is preliminary data.</text>
</comment>
<dbReference type="GO" id="GO:0016740">
    <property type="term" value="F:transferase activity"/>
    <property type="evidence" value="ECO:0007669"/>
    <property type="project" value="UniProtKB-KW"/>
</dbReference>
<dbReference type="PATRIC" id="fig|396597.7.peg.5215"/>
<evidence type="ECO:0000256" key="3">
    <source>
        <dbReference type="ARBA" id="ARBA00022985"/>
    </source>
</evidence>
<name>B1T4Y7_9BURK</name>
<keyword evidence="3" id="KW-0448">Lipopolysaccharide biosynthesis</keyword>
<dbReference type="RefSeq" id="WP_006758780.1">
    <property type="nucleotide sequence ID" value="NZ_ABLK01000079.1"/>
</dbReference>